<keyword evidence="6" id="KW-0378">Hydrolase</keyword>
<name>A0ABU8ND33_9PSEU</name>
<dbReference type="InterPro" id="IPR003702">
    <property type="entry name" value="ActCoA_hydro_N"/>
</dbReference>
<dbReference type="Gene3D" id="3.40.1080.20">
    <property type="entry name" value="Acetyl-CoA hydrolase/transferase C-terminal domain"/>
    <property type="match status" value="1"/>
</dbReference>
<feature type="domain" description="Acetyl-CoA hydrolase/transferase C-terminal" evidence="5">
    <location>
        <begin position="250"/>
        <end position="395"/>
    </location>
</feature>
<dbReference type="RefSeq" id="WP_337718511.1">
    <property type="nucleotide sequence ID" value="NZ_JBBEGL010000012.1"/>
</dbReference>
<dbReference type="PANTHER" id="PTHR21432:SF20">
    <property type="entry name" value="ACETYL-COA HYDROLASE"/>
    <property type="match status" value="1"/>
</dbReference>
<comment type="similarity">
    <text evidence="1">Belongs to the acetyl-CoA hydrolase/transferase family.</text>
</comment>
<evidence type="ECO:0000259" key="5">
    <source>
        <dbReference type="Pfam" id="PF13336"/>
    </source>
</evidence>
<dbReference type="InterPro" id="IPR038460">
    <property type="entry name" value="AcetylCoA_hyd_C_sf"/>
</dbReference>
<evidence type="ECO:0000313" key="7">
    <source>
        <dbReference type="Proteomes" id="UP001370100"/>
    </source>
</evidence>
<dbReference type="Pfam" id="PF02550">
    <property type="entry name" value="AcetylCoA_hydro"/>
    <property type="match status" value="1"/>
</dbReference>
<dbReference type="InterPro" id="IPR026888">
    <property type="entry name" value="AcetylCoA_hyd_C"/>
</dbReference>
<dbReference type="Gene3D" id="3.40.1080.10">
    <property type="entry name" value="Glutaconate Coenzyme A-transferase"/>
    <property type="match status" value="1"/>
</dbReference>
<dbReference type="Pfam" id="PF13336">
    <property type="entry name" value="AcetylCoA_hyd_C"/>
    <property type="match status" value="1"/>
</dbReference>
<feature type="domain" description="Acetyl-CoA hydrolase/transferase N-terminal" evidence="4">
    <location>
        <begin position="72"/>
        <end position="152"/>
    </location>
</feature>
<comment type="caution">
    <text evidence="6">The sequence shown here is derived from an EMBL/GenBank/DDBJ whole genome shotgun (WGS) entry which is preliminary data.</text>
</comment>
<dbReference type="InterPro" id="IPR046433">
    <property type="entry name" value="ActCoA_hydro"/>
</dbReference>
<organism evidence="6 7">
    <name type="scientific">Actinomycetospora aeridis</name>
    <dbReference type="NCBI Taxonomy" id="3129231"/>
    <lineage>
        <taxon>Bacteria</taxon>
        <taxon>Bacillati</taxon>
        <taxon>Actinomycetota</taxon>
        <taxon>Actinomycetes</taxon>
        <taxon>Pseudonocardiales</taxon>
        <taxon>Pseudonocardiaceae</taxon>
        <taxon>Actinomycetospora</taxon>
    </lineage>
</organism>
<accession>A0ABU8ND33</accession>
<dbReference type="EMBL" id="JBBEGL010000012">
    <property type="protein sequence ID" value="MEJ2890313.1"/>
    <property type="molecule type" value="Genomic_DNA"/>
</dbReference>
<reference evidence="6 7" key="1">
    <citation type="submission" date="2024-03" db="EMBL/GenBank/DDBJ databases">
        <title>Actinomycetospora sp. OC33-EN06, a novel actinomycete isolated from wild orchid (Aerides multiflora).</title>
        <authorList>
            <person name="Suriyachadkun C."/>
        </authorList>
    </citation>
    <scope>NUCLEOTIDE SEQUENCE [LARGE SCALE GENOMIC DNA]</scope>
    <source>
        <strain evidence="6 7">OC33-EN06</strain>
    </source>
</reference>
<dbReference type="InterPro" id="IPR037171">
    <property type="entry name" value="NagB/RpiA_transferase-like"/>
</dbReference>
<dbReference type="GO" id="GO:0016787">
    <property type="term" value="F:hydrolase activity"/>
    <property type="evidence" value="ECO:0007669"/>
    <property type="project" value="UniProtKB-KW"/>
</dbReference>
<dbReference type="Gene3D" id="3.30.750.70">
    <property type="entry name" value="4-hydroxybutyrate coenzyme like domains"/>
    <property type="match status" value="1"/>
</dbReference>
<evidence type="ECO:0000259" key="4">
    <source>
        <dbReference type="Pfam" id="PF02550"/>
    </source>
</evidence>
<keyword evidence="2" id="KW-0808">Transferase</keyword>
<dbReference type="SUPFAM" id="SSF100950">
    <property type="entry name" value="NagB/RpiA/CoA transferase-like"/>
    <property type="match status" value="2"/>
</dbReference>
<protein>
    <submittedName>
        <fullName evidence="6">Acetyl-CoA hydrolase/transferase C-terminal domain-containing protein</fullName>
    </submittedName>
</protein>
<evidence type="ECO:0000313" key="6">
    <source>
        <dbReference type="EMBL" id="MEJ2890313.1"/>
    </source>
</evidence>
<proteinExistence type="inferred from homology"/>
<sequence>MTVAEHLRPGDTVLIGQTVAEPPVLVDELVDAARTVEAVTAVCGYVTSDAWRRATPGHPRVVGYAAAGALRTLAPGVLDYLPVHLSRIEDHVTSGQLPVDVVLLQVGPADADGYHDLGAAVDYVAAAAQRARVVLAEIHEDMPRTRSRSRLHRSRITEAVPSRRPLPSAAARPPSATDRAVAAAVVDLVPDHAVIQMGIGGLPDAVASELRGRRGLRVRSGLVGDWLLELAHAGALAEGPGTVVAGMALGSPELYAFLDGHDGVEFAPGADAGAVERCAPFVSVNSALEVDLLGQVGAEFIGDRLVGGVGGQADFFRAAHRGGDASAAVVALPSVTPTGASRIVARVSSGVVTSSKSDVDVVVTEWGAADLRACTVSERLERLVAIAHPDHRAALGAARPA</sequence>
<evidence type="ECO:0000256" key="1">
    <source>
        <dbReference type="ARBA" id="ARBA00009632"/>
    </source>
</evidence>
<feature type="region of interest" description="Disordered" evidence="3">
    <location>
        <begin position="146"/>
        <end position="175"/>
    </location>
</feature>
<dbReference type="Proteomes" id="UP001370100">
    <property type="component" value="Unassembled WGS sequence"/>
</dbReference>
<feature type="compositionally biased region" description="Low complexity" evidence="3">
    <location>
        <begin position="159"/>
        <end position="175"/>
    </location>
</feature>
<dbReference type="PANTHER" id="PTHR21432">
    <property type="entry name" value="ACETYL-COA HYDROLASE-RELATED"/>
    <property type="match status" value="1"/>
</dbReference>
<keyword evidence="7" id="KW-1185">Reference proteome</keyword>
<evidence type="ECO:0000256" key="3">
    <source>
        <dbReference type="SAM" id="MobiDB-lite"/>
    </source>
</evidence>
<gene>
    <name evidence="6" type="ORF">WCD41_27905</name>
</gene>
<evidence type="ECO:0000256" key="2">
    <source>
        <dbReference type="ARBA" id="ARBA00022679"/>
    </source>
</evidence>